<dbReference type="PANTHER" id="PTHR38134">
    <property type="entry name" value="SLR1395 PROTEIN"/>
    <property type="match status" value="1"/>
</dbReference>
<sequence length="499" mass="53947">MARSAAELPSARASSPVARSSSVPTSSASRTHQNTAIDLVEQSHAKSSPIVIKIVDSTLFCDQISTHALPDGHTSSTPSLNPANPTPLSHAPPEPVGLLPTGDQDLDASARHRPSNSGTSPKSGTIILIPPQLVNNDSTPYDGCDFEPGIQPSPSRQPIPNLVLTCDLCSTTIKEEAKEERIYDVFGTGHSFTSIYIGLGIAEINTNDMEVCGKAIGSDSVNNFTAGVKIPCLKLIAKDDPTLCSQVVRCNVTEGFDPKFVISGDEVNVMHGDRENKSQAAHSQRQRGKNIVFVEVADHIRKLSFAIVDASHPENEGREYVLKVMVNYGTEVFPPTALTYTHPYDPYILKVLLDSGIVQTTALTVDHLASLDKNLETAILSRALILKTEVEWLKSIKADLVIFYVVPVECRAAPGARIRSICVTNFRWDYFNKKTPVSAWGSLPSPRNGEKGGRAVLSRRKSGSVLCRRKSGSLPSPRSGEKGVVLCRHQGVVKKESVL</sequence>
<dbReference type="AlphaFoldDB" id="A0ABD0VRM3"/>
<keyword evidence="3" id="KW-1185">Reference proteome</keyword>
<proteinExistence type="predicted"/>
<accession>A0ABD0VRM3</accession>
<dbReference type="SUPFAM" id="SSF101353">
    <property type="entry name" value="Putative anticodon-binding domain of alanyl-tRNA synthetase (AlaRS)"/>
    <property type="match status" value="1"/>
</dbReference>
<feature type="region of interest" description="Disordered" evidence="1">
    <location>
        <begin position="1"/>
        <end position="33"/>
    </location>
</feature>
<dbReference type="EMBL" id="JANQDX010000002">
    <property type="protein sequence ID" value="KAL0927730.1"/>
    <property type="molecule type" value="Genomic_DNA"/>
</dbReference>
<feature type="region of interest" description="Disordered" evidence="1">
    <location>
        <begin position="69"/>
        <end position="126"/>
    </location>
</feature>
<evidence type="ECO:0000256" key="1">
    <source>
        <dbReference type="SAM" id="MobiDB-lite"/>
    </source>
</evidence>
<dbReference type="InterPro" id="IPR053205">
    <property type="entry name" value="GHMP_kinase_L-arabinokinase"/>
</dbReference>
<feature type="compositionally biased region" description="Polar residues" evidence="1">
    <location>
        <begin position="73"/>
        <end position="87"/>
    </location>
</feature>
<evidence type="ECO:0000313" key="2">
    <source>
        <dbReference type="EMBL" id="KAL0927730.1"/>
    </source>
</evidence>
<dbReference type="PANTHER" id="PTHR38134:SF2">
    <property type="entry name" value="GALACTOKINASE"/>
    <property type="match status" value="1"/>
</dbReference>
<evidence type="ECO:0000313" key="3">
    <source>
        <dbReference type="Proteomes" id="UP001552299"/>
    </source>
</evidence>
<dbReference type="InterPro" id="IPR018162">
    <property type="entry name" value="Ala-tRNA-ligase_IIc_anticod-bd"/>
</dbReference>
<organism evidence="2 3">
    <name type="scientific">Dendrobium thyrsiflorum</name>
    <name type="common">Pinecone-like raceme dendrobium</name>
    <name type="synonym">Orchid</name>
    <dbReference type="NCBI Taxonomy" id="117978"/>
    <lineage>
        <taxon>Eukaryota</taxon>
        <taxon>Viridiplantae</taxon>
        <taxon>Streptophyta</taxon>
        <taxon>Embryophyta</taxon>
        <taxon>Tracheophyta</taxon>
        <taxon>Spermatophyta</taxon>
        <taxon>Magnoliopsida</taxon>
        <taxon>Liliopsida</taxon>
        <taxon>Asparagales</taxon>
        <taxon>Orchidaceae</taxon>
        <taxon>Epidendroideae</taxon>
        <taxon>Malaxideae</taxon>
        <taxon>Dendrobiinae</taxon>
        <taxon>Dendrobium</taxon>
    </lineage>
</organism>
<name>A0ABD0VRM3_DENTH</name>
<feature type="compositionally biased region" description="Low complexity" evidence="1">
    <location>
        <begin position="9"/>
        <end position="31"/>
    </location>
</feature>
<protein>
    <submittedName>
        <fullName evidence="2">Uncharacterized protein</fullName>
    </submittedName>
</protein>
<dbReference type="Proteomes" id="UP001552299">
    <property type="component" value="Unassembled WGS sequence"/>
</dbReference>
<comment type="caution">
    <text evidence="2">The sequence shown here is derived from an EMBL/GenBank/DDBJ whole genome shotgun (WGS) entry which is preliminary data.</text>
</comment>
<reference evidence="2 3" key="1">
    <citation type="journal article" date="2024" name="Plant Biotechnol. J.">
        <title>Dendrobium thyrsiflorum genome and its molecular insights into genes involved in important horticultural traits.</title>
        <authorList>
            <person name="Chen B."/>
            <person name="Wang J.Y."/>
            <person name="Zheng P.J."/>
            <person name="Li K.L."/>
            <person name="Liang Y.M."/>
            <person name="Chen X.F."/>
            <person name="Zhang C."/>
            <person name="Zhao X."/>
            <person name="He X."/>
            <person name="Zhang G.Q."/>
            <person name="Liu Z.J."/>
            <person name="Xu Q."/>
        </authorList>
    </citation>
    <scope>NUCLEOTIDE SEQUENCE [LARGE SCALE GENOMIC DNA]</scope>
    <source>
        <strain evidence="2">GZMU011</strain>
    </source>
</reference>
<gene>
    <name evidence="2" type="ORF">M5K25_001934</name>
</gene>